<dbReference type="Pfam" id="PF00560">
    <property type="entry name" value="LRR_1"/>
    <property type="match status" value="11"/>
</dbReference>
<dbReference type="InterPro" id="IPR003591">
    <property type="entry name" value="Leu-rich_rpt_typical-subtyp"/>
</dbReference>
<evidence type="ECO:0000256" key="10">
    <source>
        <dbReference type="ARBA" id="ARBA00023170"/>
    </source>
</evidence>
<dbReference type="SUPFAM" id="SSF52047">
    <property type="entry name" value="RNI-like"/>
    <property type="match status" value="1"/>
</dbReference>
<dbReference type="PANTHER" id="PTHR48063:SF97">
    <property type="entry name" value="DISEASE RESISTANCE FAMILY PROTEIN _ LRR FAMILY PROTEIN"/>
    <property type="match status" value="1"/>
</dbReference>
<comment type="similarity">
    <text evidence="2">Belongs to the RLP family.</text>
</comment>
<dbReference type="Pfam" id="PF08263">
    <property type="entry name" value="LRRNT_2"/>
    <property type="match status" value="1"/>
</dbReference>
<dbReference type="GO" id="GO:0005886">
    <property type="term" value="C:plasma membrane"/>
    <property type="evidence" value="ECO:0007669"/>
    <property type="project" value="UniProtKB-SubCell"/>
</dbReference>
<accession>A0A067LG66</accession>
<gene>
    <name evidence="13" type="ORF">JCGZ_26677</name>
</gene>
<dbReference type="Gene3D" id="3.80.10.10">
    <property type="entry name" value="Ribonuclease Inhibitor"/>
    <property type="match status" value="5"/>
</dbReference>
<organism evidence="13 14">
    <name type="scientific">Jatropha curcas</name>
    <name type="common">Barbados nut</name>
    <dbReference type="NCBI Taxonomy" id="180498"/>
    <lineage>
        <taxon>Eukaryota</taxon>
        <taxon>Viridiplantae</taxon>
        <taxon>Streptophyta</taxon>
        <taxon>Embryophyta</taxon>
        <taxon>Tracheophyta</taxon>
        <taxon>Spermatophyta</taxon>
        <taxon>Magnoliopsida</taxon>
        <taxon>eudicotyledons</taxon>
        <taxon>Gunneridae</taxon>
        <taxon>Pentapetalae</taxon>
        <taxon>rosids</taxon>
        <taxon>fabids</taxon>
        <taxon>Malpighiales</taxon>
        <taxon>Euphorbiaceae</taxon>
        <taxon>Crotonoideae</taxon>
        <taxon>Jatropheae</taxon>
        <taxon>Jatropha</taxon>
    </lineage>
</organism>
<keyword evidence="14" id="KW-1185">Reference proteome</keyword>
<evidence type="ECO:0000256" key="7">
    <source>
        <dbReference type="ARBA" id="ARBA00022737"/>
    </source>
</evidence>
<evidence type="ECO:0000256" key="9">
    <source>
        <dbReference type="ARBA" id="ARBA00023136"/>
    </source>
</evidence>
<dbReference type="STRING" id="180498.A0A067LG66"/>
<dbReference type="InterPro" id="IPR046956">
    <property type="entry name" value="RLP23-like"/>
</dbReference>
<evidence type="ECO:0000256" key="1">
    <source>
        <dbReference type="ARBA" id="ARBA00004251"/>
    </source>
</evidence>
<evidence type="ECO:0000256" key="8">
    <source>
        <dbReference type="ARBA" id="ARBA00022989"/>
    </source>
</evidence>
<keyword evidence="5" id="KW-0812">Transmembrane</keyword>
<evidence type="ECO:0000256" key="5">
    <source>
        <dbReference type="ARBA" id="ARBA00022692"/>
    </source>
</evidence>
<keyword evidence="6" id="KW-0732">Signal</keyword>
<protein>
    <recommendedName>
        <fullName evidence="12">Leucine-rich repeat-containing N-terminal plant-type domain-containing protein</fullName>
    </recommendedName>
</protein>
<dbReference type="SMART" id="SM00369">
    <property type="entry name" value="LRR_TYP"/>
    <property type="match status" value="6"/>
</dbReference>
<proteinExistence type="inferred from homology"/>
<evidence type="ECO:0000256" key="11">
    <source>
        <dbReference type="ARBA" id="ARBA00023180"/>
    </source>
</evidence>
<dbReference type="AlphaFoldDB" id="A0A067LG66"/>
<dbReference type="InterPro" id="IPR032675">
    <property type="entry name" value="LRR_dom_sf"/>
</dbReference>
<keyword evidence="10" id="KW-0675">Receptor</keyword>
<dbReference type="OrthoDB" id="1060944at2759"/>
<evidence type="ECO:0000256" key="2">
    <source>
        <dbReference type="ARBA" id="ARBA00009592"/>
    </source>
</evidence>
<sequence length="804" mass="89507">MASATEAYTGYPMRKQVASNRKNMGTLIQAFGDTLREIEIIKVCFGNEVTSIDKEREALVVFKQGLTDPSGRLPSWEGKDCCKWNGIKCNNQTGHVINLDLRNPYTLINGGVGDQETYERSCLGESHSNAGAWELRADNLHWLSGLSSLKYLNMGYVKLQDVGHDWLQAINMLPSLLELNLQYCELDSIPLSLPSINFTSLSVLDLSCLFSRTTNSPTGPKAILEVHRKGSQSDNSFNSAIPQWLFNLTSLTRLYLVWNFFNGPIPSEFARLKSLEVLNLSNNLNLGGQIPSLLGNLTKLKILDLSANNLTGQIDEFLFGFKENLNNSLVSLNLNSNSLTGELPESLGVLKNLQKLQLSGNSFWGSLPKPIGKLSFLKELYLSSNQMNGTIPESFGQLSNLVNLDLEDNSWEGVLDETHLMNLTSLENIHPTTDSTRLLVFNVSYDWIPPFTLKYIKLVNCKVGPFFPMWLEVQTQLIQVRLNNVGISDTIPEEWFSKLSSQLALLDLSNNHIKGKLPQKLESPNLQFIDLSYNALEGLIPLWTTNATELYLQSNSFSGPIPENIAVLMSRLQNLHLSDNHLNGTIPSSICKLEELRVFAVRSNGFRGELIDCWSNLQSLFIVEASNNHLSGSIPKSLGYAKSLTMLSLSNNNLDGEIPFSLQNCSLLSSINLGGNRLSGNIPSWIGLNLSNILVLRLRANLLDGQIPEEICNLPYLHFLDISKNKLSGTIPSCLSNLTALVYGNSTHNEYQSALRRLAYFKEQISVITKGREYEFSSNIALLNAIDLSENNLRGKIPEEIVKN</sequence>
<evidence type="ECO:0000256" key="6">
    <source>
        <dbReference type="ARBA" id="ARBA00022729"/>
    </source>
</evidence>
<dbReference type="InterPro" id="IPR001611">
    <property type="entry name" value="Leu-rich_rpt"/>
</dbReference>
<keyword evidence="9" id="KW-0472">Membrane</keyword>
<keyword evidence="11" id="KW-0325">Glycoprotein</keyword>
<dbReference type="Proteomes" id="UP000027138">
    <property type="component" value="Unassembled WGS sequence"/>
</dbReference>
<evidence type="ECO:0000313" key="13">
    <source>
        <dbReference type="EMBL" id="KDP43144.1"/>
    </source>
</evidence>
<comment type="subcellular location">
    <subcellularLocation>
        <location evidence="1">Cell membrane</location>
        <topology evidence="1">Single-pass type I membrane protein</topology>
    </subcellularLocation>
</comment>
<keyword evidence="7" id="KW-0677">Repeat</keyword>
<dbReference type="SUPFAM" id="SSF52058">
    <property type="entry name" value="L domain-like"/>
    <property type="match status" value="2"/>
</dbReference>
<dbReference type="InterPro" id="IPR013210">
    <property type="entry name" value="LRR_N_plant-typ"/>
</dbReference>
<dbReference type="FunFam" id="3.80.10.10:FF:000095">
    <property type="entry name" value="LRR receptor-like serine/threonine-protein kinase GSO1"/>
    <property type="match status" value="1"/>
</dbReference>
<keyword evidence="8" id="KW-1133">Transmembrane helix</keyword>
<dbReference type="FunFam" id="3.80.10.10:FF:000041">
    <property type="entry name" value="LRR receptor-like serine/threonine-protein kinase ERECTA"/>
    <property type="match status" value="1"/>
</dbReference>
<evidence type="ECO:0000259" key="12">
    <source>
        <dbReference type="Pfam" id="PF08263"/>
    </source>
</evidence>
<dbReference type="FunFam" id="3.80.10.10:FF:000299">
    <property type="entry name" value="Piriformospora indica-insensitive protein 2"/>
    <property type="match status" value="1"/>
</dbReference>
<keyword evidence="3" id="KW-1003">Cell membrane</keyword>
<reference evidence="13 14" key="1">
    <citation type="journal article" date="2014" name="PLoS ONE">
        <title>Global Analysis of Gene Expression Profiles in Physic Nut (Jatropha curcas L.) Seedlings Exposed to Salt Stress.</title>
        <authorList>
            <person name="Zhang L."/>
            <person name="Zhang C."/>
            <person name="Wu P."/>
            <person name="Chen Y."/>
            <person name="Li M."/>
            <person name="Jiang H."/>
            <person name="Wu G."/>
        </authorList>
    </citation>
    <scope>NUCLEOTIDE SEQUENCE [LARGE SCALE GENOMIC DNA]</scope>
    <source>
        <strain evidence="14">cv. GZQX0401</strain>
        <tissue evidence="13">Young leaves</tissue>
    </source>
</reference>
<dbReference type="PANTHER" id="PTHR48063">
    <property type="entry name" value="LRR RECEPTOR-LIKE KINASE"/>
    <property type="match status" value="1"/>
</dbReference>
<dbReference type="EMBL" id="KK914280">
    <property type="protein sequence ID" value="KDP43144.1"/>
    <property type="molecule type" value="Genomic_DNA"/>
</dbReference>
<keyword evidence="4" id="KW-0433">Leucine-rich repeat</keyword>
<evidence type="ECO:0000256" key="3">
    <source>
        <dbReference type="ARBA" id="ARBA00022475"/>
    </source>
</evidence>
<evidence type="ECO:0000313" key="14">
    <source>
        <dbReference type="Proteomes" id="UP000027138"/>
    </source>
</evidence>
<name>A0A067LG66_JATCU</name>
<feature type="domain" description="Leucine-rich repeat-containing N-terminal plant-type" evidence="12">
    <location>
        <begin position="53"/>
        <end position="90"/>
    </location>
</feature>
<evidence type="ECO:0000256" key="4">
    <source>
        <dbReference type="ARBA" id="ARBA00022614"/>
    </source>
</evidence>